<keyword evidence="3" id="KW-1185">Reference proteome</keyword>
<evidence type="ECO:0000313" key="4">
    <source>
        <dbReference type="Proteomes" id="UP000236729"/>
    </source>
</evidence>
<dbReference type="Proteomes" id="UP000236729">
    <property type="component" value="Unassembled WGS sequence"/>
</dbReference>
<evidence type="ECO:0000313" key="1">
    <source>
        <dbReference type="EMBL" id="SEG86991.1"/>
    </source>
</evidence>
<gene>
    <name evidence="1" type="ORF">SAMN02982929_04729</name>
    <name evidence="2" type="ORF">SAMN05216506_108299</name>
</gene>
<accession>A0A1H6DP64</accession>
<name>A0A1H6DP64_9PSEU</name>
<proteinExistence type="predicted"/>
<dbReference type="EMBL" id="FNVB01000007">
    <property type="protein sequence ID" value="SEG86991.1"/>
    <property type="molecule type" value="Genomic_DNA"/>
</dbReference>
<dbReference type="AlphaFoldDB" id="A0A1H6DP64"/>
<protein>
    <submittedName>
        <fullName evidence="1">Uncharacterized protein</fullName>
    </submittedName>
</protein>
<dbReference type="Proteomes" id="UP000199690">
    <property type="component" value="Unassembled WGS sequence"/>
</dbReference>
<evidence type="ECO:0000313" key="2">
    <source>
        <dbReference type="EMBL" id="SFE08455.1"/>
    </source>
</evidence>
<sequence length="193" mass="21206">MVIDYALAGYRVASRDVRQDWQDVSLPDTELVSMSSCVADLLDVGPDTWDDWFEDVESARRGRAREVRADLHVLGVGFAVPDLPELLTDITASGWERAAGSLPERLVRQEPVPGGRVLGFELVGYDSGIWHTWTCLGGLVRDVGRATGVRPGRWGLIQDEEQARSAADWLTESGLGDPKVFFWAAAKVVELPA</sequence>
<organism evidence="1 4">
    <name type="scientific">Saccharopolyspora kobensis</name>
    <dbReference type="NCBI Taxonomy" id="146035"/>
    <lineage>
        <taxon>Bacteria</taxon>
        <taxon>Bacillati</taxon>
        <taxon>Actinomycetota</taxon>
        <taxon>Actinomycetes</taxon>
        <taxon>Pseudonocardiales</taxon>
        <taxon>Pseudonocardiaceae</taxon>
        <taxon>Saccharopolyspora</taxon>
    </lineage>
</organism>
<reference evidence="1" key="1">
    <citation type="submission" date="2016-10" db="EMBL/GenBank/DDBJ databases">
        <authorList>
            <person name="de Groot N.N."/>
        </authorList>
    </citation>
    <scope>NUCLEOTIDE SEQUENCE [LARGE SCALE GENOMIC DNA]</scope>
    <source>
        <strain evidence="1">ATCC 20501</strain>
    </source>
</reference>
<dbReference type="RefSeq" id="WP_177247676.1">
    <property type="nucleotide sequence ID" value="NZ_FNVB01000007.1"/>
</dbReference>
<evidence type="ECO:0000313" key="3">
    <source>
        <dbReference type="Proteomes" id="UP000199690"/>
    </source>
</evidence>
<dbReference type="EMBL" id="FOME01000008">
    <property type="protein sequence ID" value="SFE08455.1"/>
    <property type="molecule type" value="Genomic_DNA"/>
</dbReference>
<accession>A0A1I1XM51</accession>
<reference evidence="3 4" key="2">
    <citation type="submission" date="2016-10" db="EMBL/GenBank/DDBJ databases">
        <authorList>
            <person name="Varghese N."/>
            <person name="Submissions S."/>
        </authorList>
    </citation>
    <scope>NUCLEOTIDE SEQUENCE [LARGE SCALE GENOMIC DNA]</scope>
    <source>
        <strain evidence="4">ATCC 20501</strain>
        <strain evidence="2 3">CGMCC 4.3529</strain>
    </source>
</reference>